<keyword evidence="2" id="KW-0812">Transmembrane</keyword>
<dbReference type="Pfam" id="PF13750">
    <property type="entry name" value="Big_3_3"/>
    <property type="match status" value="1"/>
</dbReference>
<evidence type="ECO:0000313" key="6">
    <source>
        <dbReference type="Proteomes" id="UP000007360"/>
    </source>
</evidence>
<dbReference type="InterPro" id="IPR022038">
    <property type="entry name" value="Ig-like_bact"/>
</dbReference>
<keyword evidence="6" id="KW-1185">Reference proteome</keyword>
<proteinExistence type="predicted"/>
<name>K2RRY4_METFP</name>
<dbReference type="Gene3D" id="2.60.40.10">
    <property type="entry name" value="Immunoglobulins"/>
    <property type="match status" value="1"/>
</dbReference>
<dbReference type="RefSeq" id="WP_004031114.1">
    <property type="nucleotide sequence ID" value="NZ_AMPO01000007.1"/>
</dbReference>
<dbReference type="OrthoDB" id="71445at2157"/>
<keyword evidence="2" id="KW-1133">Transmembrane helix</keyword>
<dbReference type="EMBL" id="AMPO01000007">
    <property type="protein sequence ID" value="EKF85510.1"/>
    <property type="molecule type" value="Genomic_DNA"/>
</dbReference>
<feature type="transmembrane region" description="Helical" evidence="2">
    <location>
        <begin position="1251"/>
        <end position="1270"/>
    </location>
</feature>
<dbReference type="Proteomes" id="UP000007360">
    <property type="component" value="Unassembled WGS sequence"/>
</dbReference>
<dbReference type="PATRIC" id="fig|1204725.3.peg.1761"/>
<keyword evidence="2" id="KW-0472">Membrane</keyword>
<dbReference type="SUPFAM" id="SSF82171">
    <property type="entry name" value="DPP6 N-terminal domain-like"/>
    <property type="match status" value="1"/>
</dbReference>
<dbReference type="Pfam" id="PF19077">
    <property type="entry name" value="Big_13"/>
    <property type="match status" value="1"/>
</dbReference>
<feature type="transmembrane region" description="Helical" evidence="2">
    <location>
        <begin position="1277"/>
        <end position="1295"/>
    </location>
</feature>
<accession>K2RRY4</accession>
<dbReference type="Gene3D" id="2.120.10.30">
    <property type="entry name" value="TolB, C-terminal domain"/>
    <property type="match status" value="2"/>
</dbReference>
<feature type="domain" description="Bacterial Ig-like" evidence="4">
    <location>
        <begin position="468"/>
        <end position="528"/>
    </location>
</feature>
<feature type="transmembrane region" description="Helical" evidence="2">
    <location>
        <begin position="1174"/>
        <end position="1207"/>
    </location>
</feature>
<evidence type="ECO:0000259" key="3">
    <source>
        <dbReference type="Pfam" id="PF13750"/>
    </source>
</evidence>
<evidence type="ECO:0000313" key="5">
    <source>
        <dbReference type="EMBL" id="EKF85510.1"/>
    </source>
</evidence>
<organism evidence="5 6">
    <name type="scientific">Methanobacterium formicicum (strain DSM 3637 / PP1)</name>
    <dbReference type="NCBI Taxonomy" id="1204725"/>
    <lineage>
        <taxon>Archaea</taxon>
        <taxon>Methanobacteriati</taxon>
        <taxon>Methanobacteriota</taxon>
        <taxon>Methanomada group</taxon>
        <taxon>Methanobacteria</taxon>
        <taxon>Methanobacteriales</taxon>
        <taxon>Methanobacteriaceae</taxon>
        <taxon>Methanobacterium</taxon>
    </lineage>
</organism>
<dbReference type="InterPro" id="IPR011659">
    <property type="entry name" value="WD40"/>
</dbReference>
<comment type="caution">
    <text evidence="5">The sequence shown here is derived from an EMBL/GenBank/DDBJ whole genome shotgun (WGS) entry which is preliminary data.</text>
</comment>
<feature type="region of interest" description="Disordered" evidence="1">
    <location>
        <begin position="1120"/>
        <end position="1164"/>
    </location>
</feature>
<dbReference type="InterPro" id="IPR011042">
    <property type="entry name" value="6-blade_b-propeller_TolB-like"/>
</dbReference>
<evidence type="ECO:0000256" key="2">
    <source>
        <dbReference type="SAM" id="Phobius"/>
    </source>
</evidence>
<reference evidence="5 6" key="1">
    <citation type="journal article" date="2012" name="J. Bacteriol.">
        <title>Draft genome sequence of Methanobacterium formicicum DSM 3637, an archaebacterium isolated from the methane producer amoeba Pelomyxa palustris.</title>
        <authorList>
            <person name="Gutierrez G."/>
        </authorList>
    </citation>
    <scope>NUCLEOTIDE SEQUENCE [LARGE SCALE GENOMIC DNA]</scope>
    <source>
        <strain evidence="6">DSM 3637 / PP1</strain>
    </source>
</reference>
<evidence type="ECO:0000256" key="1">
    <source>
        <dbReference type="SAM" id="MobiDB-lite"/>
    </source>
</evidence>
<dbReference type="InterPro" id="IPR013783">
    <property type="entry name" value="Ig-like_fold"/>
</dbReference>
<feature type="transmembrane region" description="Helical" evidence="2">
    <location>
        <begin position="1219"/>
        <end position="1245"/>
    </location>
</feature>
<gene>
    <name evidence="5" type="ORF">A994_08751</name>
</gene>
<dbReference type="InterPro" id="IPR044016">
    <property type="entry name" value="Big_13"/>
</dbReference>
<sequence length="1309" mass="143713">MANIKKIFVFIILLTVLTLVTGTVSATNTTELVSIHTNGSQSANGYSYEPSISADGHYIAFSSNANNLIDNDTNYCSDIFVRDRLLNITERISISNTGEEGNGDSYEPSISSDGRYVTFTSYASNLVSNDVNGYRDVFVRDRLLNVTQRLSVSSTGEEGNGDSYEPSISSDGCYVTFYSYASNLVENDTNGVNDIFVYNRLLKTIKLISISFNGEEANSDSYEPFISTDGNFIVFTSYASNLVENDTNDASDVFVFHQKLNTIKRVSVSFDDGNGNNDSFEPCISSDGRYIAFSSFTSNLVENDTNIRDVFIFDQISGVTERVSISNADEKSIENNYNPSISGDGRYVAFVSGNTKPAVSKSLSSFENEDEIVDIFVCDLWSKITRKITISSTGEEANANSEDPVISGNGQYVAFRSYATNLVQGYDNDYGNIFVHDIDNTASISAVLYPDIVKSGDQITVRVYSPNSAHITVLILGKTFEMDKRADGQWYFTYVVPTIPDGIYDVLLTATDGAGNQDEVNLKFNVDNKPPLISATVTPNLVKSEDYISVDVLSSPDTMVVTALICGETFNLYKQDNGWNLDYVTPKLSEGSYPIFLTAMDKVGNQNTALVNFTVDNGPPTISGSLTPDTVKTYDNITITAISDFDATHVTALILNQTYDLIKQMNGTWVLRYEVPYTPDGTYPIILTAVDSAGNRKTFPLNFNVYNPLDNQAPVISGTVTHTNRLNDLFTEEPQIYFQAFSDPDVVSITASLLRWEYNLYRQEDGSWTREGGGWLEQGNYTVLFTAKDWSGNQGSQLINLCVENIIPLITPTLSSTKIRSGDSFVLTVTVNPDPEKVYVSTPSGVLDLQKQLDGSWSVDYTVPNLSDGYKEINIICSYGIGWISLMYTRLSTAEKSIGFIVDNTPPNFSESVTPNPIKSGDPLKIWVSCTTGSYYVPDDTAQVTVTAFENIFNLNCLGRGSDWFKSNSFSDWSIELIVPNLPDGVYPVWITATDEAGNQKTKIFNLTVDNTPPVIIGSITPNMVNSVDFENRKEIITLQSSLDTKEVYALLAGTWTTLNFYNGNWLLDFTLPPVMDIGDYKIPIKTIDYAGNIGSGAIYFTVFDNYDINLIGFSEQNNENTGSSGSTGSDSSGTSGSSGSNNSEPPDSNGSNSPEPNSGGTNNQGSSTDYLPWIILAILIILLFVLLVLIFPIIGVIIMELLSLIVEILFYTQLPRFLWFMFEVFFALTDITSAIGFSFTAIAIFLDAAVGSGVGLIVGLIFAFAGLVVGELGMSLFGLIILILTLFFTLSSIIESGKKWWDNLISRF</sequence>
<protein>
    <submittedName>
        <fullName evidence="5">WD40 domain-containing protein</fullName>
    </submittedName>
</protein>
<feature type="domain" description="Ig-like" evidence="3">
    <location>
        <begin position="579"/>
        <end position="707"/>
    </location>
</feature>
<dbReference type="Pfam" id="PF07676">
    <property type="entry name" value="PD40"/>
    <property type="match status" value="6"/>
</dbReference>
<evidence type="ECO:0000259" key="4">
    <source>
        <dbReference type="Pfam" id="PF19077"/>
    </source>
</evidence>